<comment type="caution">
    <text evidence="3">The sequence shown here is derived from an EMBL/GenBank/DDBJ whole genome shotgun (WGS) entry which is preliminary data.</text>
</comment>
<proteinExistence type="predicted"/>
<keyword evidence="4" id="KW-1185">Reference proteome</keyword>
<protein>
    <recommendedName>
        <fullName evidence="5">NAD(P)-binding protein</fullName>
    </recommendedName>
</protein>
<name>A0A8H3VV31_VENIN</name>
<feature type="compositionally biased region" description="Basic and acidic residues" evidence="2">
    <location>
        <begin position="275"/>
        <end position="289"/>
    </location>
</feature>
<feature type="compositionally biased region" description="Gly residues" evidence="2">
    <location>
        <begin position="262"/>
        <end position="271"/>
    </location>
</feature>
<dbReference type="InterPro" id="IPR036291">
    <property type="entry name" value="NAD(P)-bd_dom_sf"/>
</dbReference>
<sequence>MPFSKPDQDMNSIPYNAPLSFPEPSPQWKQSQSMKNMRKETLHVADVNLTGKNVIISGSNSGIGREAALAFARMGANVTLACREYVPEHEPHPSAVVEDCRLLASKHGHPDSEIEAWNLDLAHLASVEAFAERWLKTGRALDILCNNAGIGSSTGGETVVKTRDGFEIYHQLWFQTWLTELQRRMLQHKEYRHITVNGVHPGFVNSEIWNLKFDSWTTPFKVAFYKTVAHFFAIDSQQGSLCILHGATSVTAGPDPKIQGAGIEGGKGGGRYFSRTREEEPMPHTRDPDCMNRVWRKANEELGLSNVLGVDHVKDGQIRAHL</sequence>
<dbReference type="GO" id="GO:0016491">
    <property type="term" value="F:oxidoreductase activity"/>
    <property type="evidence" value="ECO:0007669"/>
    <property type="project" value="UniProtKB-KW"/>
</dbReference>
<keyword evidence="1" id="KW-0560">Oxidoreductase</keyword>
<feature type="region of interest" description="Disordered" evidence="2">
    <location>
        <begin position="1"/>
        <end position="29"/>
    </location>
</feature>
<evidence type="ECO:0000256" key="1">
    <source>
        <dbReference type="ARBA" id="ARBA00023002"/>
    </source>
</evidence>
<dbReference type="AlphaFoldDB" id="A0A8H3VV31"/>
<organism evidence="3 4">
    <name type="scientific">Venturia inaequalis</name>
    <name type="common">Apple scab fungus</name>
    <dbReference type="NCBI Taxonomy" id="5025"/>
    <lineage>
        <taxon>Eukaryota</taxon>
        <taxon>Fungi</taxon>
        <taxon>Dikarya</taxon>
        <taxon>Ascomycota</taxon>
        <taxon>Pezizomycotina</taxon>
        <taxon>Dothideomycetes</taxon>
        <taxon>Pleosporomycetidae</taxon>
        <taxon>Venturiales</taxon>
        <taxon>Venturiaceae</taxon>
        <taxon>Venturia</taxon>
    </lineage>
</organism>
<dbReference type="Gene3D" id="3.40.50.720">
    <property type="entry name" value="NAD(P)-binding Rossmann-like Domain"/>
    <property type="match status" value="2"/>
</dbReference>
<evidence type="ECO:0008006" key="5">
    <source>
        <dbReference type="Google" id="ProtNLM"/>
    </source>
</evidence>
<evidence type="ECO:0000313" key="4">
    <source>
        <dbReference type="Proteomes" id="UP000490939"/>
    </source>
</evidence>
<dbReference type="Proteomes" id="UP000490939">
    <property type="component" value="Unassembled WGS sequence"/>
</dbReference>
<evidence type="ECO:0000313" key="3">
    <source>
        <dbReference type="EMBL" id="KAE9993334.1"/>
    </source>
</evidence>
<dbReference type="PRINTS" id="PR00081">
    <property type="entry name" value="GDHRDH"/>
</dbReference>
<dbReference type="InterPro" id="IPR002347">
    <property type="entry name" value="SDR_fam"/>
</dbReference>
<dbReference type="PANTHER" id="PTHR43157">
    <property type="entry name" value="PHOSPHATIDYLINOSITOL-GLYCAN BIOSYNTHESIS CLASS F PROTEIN-RELATED"/>
    <property type="match status" value="1"/>
</dbReference>
<dbReference type="SUPFAM" id="SSF51735">
    <property type="entry name" value="NAD(P)-binding Rossmann-fold domains"/>
    <property type="match status" value="1"/>
</dbReference>
<dbReference type="EMBL" id="WNWR01000032">
    <property type="protein sequence ID" value="KAE9993334.1"/>
    <property type="molecule type" value="Genomic_DNA"/>
</dbReference>
<dbReference type="Pfam" id="PF00106">
    <property type="entry name" value="adh_short"/>
    <property type="match status" value="1"/>
</dbReference>
<evidence type="ECO:0000256" key="2">
    <source>
        <dbReference type="SAM" id="MobiDB-lite"/>
    </source>
</evidence>
<feature type="region of interest" description="Disordered" evidence="2">
    <location>
        <begin position="255"/>
        <end position="289"/>
    </location>
</feature>
<reference evidence="3 4" key="1">
    <citation type="submission" date="2019-07" db="EMBL/GenBank/DDBJ databases">
        <title>Venturia inaequalis Genome Resource.</title>
        <authorList>
            <person name="Lichtner F.J."/>
        </authorList>
    </citation>
    <scope>NUCLEOTIDE SEQUENCE [LARGE SCALE GENOMIC DNA]</scope>
    <source>
        <strain evidence="3 4">DMI_063113</strain>
    </source>
</reference>
<dbReference type="PANTHER" id="PTHR43157:SF31">
    <property type="entry name" value="PHOSPHATIDYLINOSITOL-GLYCAN BIOSYNTHESIS CLASS F PROTEIN"/>
    <property type="match status" value="1"/>
</dbReference>
<accession>A0A8H3VV31</accession>
<gene>
    <name evidence="3" type="ORF">EG327_005528</name>
</gene>